<name>A0AAU9IU94_9CILI</name>
<gene>
    <name evidence="1" type="ORF">BSTOLATCC_MIC20901</name>
</gene>
<dbReference type="EMBL" id="CAJZBQ010000020">
    <property type="protein sequence ID" value="CAG9318427.1"/>
    <property type="molecule type" value="Genomic_DNA"/>
</dbReference>
<keyword evidence="2" id="KW-1185">Reference proteome</keyword>
<accession>A0AAU9IU94</accession>
<organism evidence="1 2">
    <name type="scientific">Blepharisma stoltei</name>
    <dbReference type="NCBI Taxonomy" id="1481888"/>
    <lineage>
        <taxon>Eukaryota</taxon>
        <taxon>Sar</taxon>
        <taxon>Alveolata</taxon>
        <taxon>Ciliophora</taxon>
        <taxon>Postciliodesmatophora</taxon>
        <taxon>Heterotrichea</taxon>
        <taxon>Heterotrichida</taxon>
        <taxon>Blepharismidae</taxon>
        <taxon>Blepharisma</taxon>
    </lineage>
</organism>
<reference evidence="1" key="1">
    <citation type="submission" date="2021-09" db="EMBL/GenBank/DDBJ databases">
        <authorList>
            <consortium name="AG Swart"/>
            <person name="Singh M."/>
            <person name="Singh A."/>
            <person name="Seah K."/>
            <person name="Emmerich C."/>
        </authorList>
    </citation>
    <scope>NUCLEOTIDE SEQUENCE</scope>
    <source>
        <strain evidence="1">ATCC30299</strain>
    </source>
</reference>
<evidence type="ECO:0000313" key="1">
    <source>
        <dbReference type="EMBL" id="CAG9318427.1"/>
    </source>
</evidence>
<proteinExistence type="predicted"/>
<dbReference type="Proteomes" id="UP001162131">
    <property type="component" value="Unassembled WGS sequence"/>
</dbReference>
<protein>
    <submittedName>
        <fullName evidence="1">Uncharacterized protein</fullName>
    </submittedName>
</protein>
<dbReference type="AlphaFoldDB" id="A0AAU9IU94"/>
<evidence type="ECO:0000313" key="2">
    <source>
        <dbReference type="Proteomes" id="UP001162131"/>
    </source>
</evidence>
<sequence>MCCRRKTGEFVPERVPELEEPNNFLDLLESLKVEFKGTKELEILRDQLVAREEWKNPNAKNYLALRTEAQNLTAIMIRQIKVMARGLRTLVLINEKLEDGVRNSAE</sequence>
<comment type="caution">
    <text evidence="1">The sequence shown here is derived from an EMBL/GenBank/DDBJ whole genome shotgun (WGS) entry which is preliminary data.</text>
</comment>